<dbReference type="EMBL" id="LQOX01000015">
    <property type="protein sequence ID" value="ORV79088.1"/>
    <property type="molecule type" value="Genomic_DNA"/>
</dbReference>
<protein>
    <submittedName>
        <fullName evidence="1">Uncharacterized protein</fullName>
    </submittedName>
</protein>
<dbReference type="STRING" id="1777.AWC07_22760"/>
<evidence type="ECO:0000313" key="2">
    <source>
        <dbReference type="Proteomes" id="UP000193738"/>
    </source>
</evidence>
<evidence type="ECO:0000313" key="1">
    <source>
        <dbReference type="EMBL" id="ORV79088.1"/>
    </source>
</evidence>
<dbReference type="Proteomes" id="UP000193738">
    <property type="component" value="Unassembled WGS sequence"/>
</dbReference>
<organism evidence="1 2">
    <name type="scientific">Mycobacterium gastri</name>
    <dbReference type="NCBI Taxonomy" id="1777"/>
    <lineage>
        <taxon>Bacteria</taxon>
        <taxon>Bacillati</taxon>
        <taxon>Actinomycetota</taxon>
        <taxon>Actinomycetes</taxon>
        <taxon>Mycobacteriales</taxon>
        <taxon>Mycobacteriaceae</taxon>
        <taxon>Mycobacterium</taxon>
    </lineage>
</organism>
<comment type="caution">
    <text evidence="1">The sequence shown here is derived from an EMBL/GenBank/DDBJ whole genome shotgun (WGS) entry which is preliminary data.</text>
</comment>
<sequence>MTEDPLSAFDVICSEIERQLCGGDVFADERAAFELLHAVIALDNEPRPATIAQGALYEALTTARAELYGHLTRLWHTRREVLEARREQWLAGQRDARALLRDVLNVLLAAIAAAEVERTFALAEQQAMAAAVIAEIRGDTTGVAVQRNAVNRAVADAIRVSAHGTPVAEHVDPSAPIEVIRADVARRLRGEVPTDFRAAGELMIAVRYLLDLQPDEQLSYGPLGDGVRAAREPVYQRLVALWQARRAKTNTGREMRDLDALLIDLDSVVAQASTTIAIEQMYARAERRAMAAAVVAEIRGDWPGVGSQLEAARRAAADALGALEALSTTV</sequence>
<accession>A0A1X1W0H4</accession>
<reference evidence="1 2" key="1">
    <citation type="submission" date="2016-01" db="EMBL/GenBank/DDBJ databases">
        <title>The new phylogeny of the genus Mycobacterium.</title>
        <authorList>
            <person name="Tarcisio F."/>
            <person name="Conor M."/>
            <person name="Antonella G."/>
            <person name="Elisabetta G."/>
            <person name="Giulia F.S."/>
            <person name="Sara T."/>
            <person name="Anna F."/>
            <person name="Clotilde B."/>
            <person name="Roberto B."/>
            <person name="Veronica D.S."/>
            <person name="Fabio R."/>
            <person name="Monica P."/>
            <person name="Olivier J."/>
            <person name="Enrico T."/>
            <person name="Nicola S."/>
        </authorList>
    </citation>
    <scope>NUCLEOTIDE SEQUENCE [LARGE SCALE GENOMIC DNA]</scope>
    <source>
        <strain evidence="1 2">DSM 43505</strain>
    </source>
</reference>
<gene>
    <name evidence="1" type="ORF">AWC07_22760</name>
</gene>
<proteinExistence type="predicted"/>
<name>A0A1X1W0H4_MYCGS</name>
<keyword evidence="2" id="KW-1185">Reference proteome</keyword>
<dbReference type="AlphaFoldDB" id="A0A1X1W0H4"/>